<feature type="transmembrane region" description="Helical" evidence="1">
    <location>
        <begin position="106"/>
        <end position="129"/>
    </location>
</feature>
<accession>A0AAF0CV22</accession>
<evidence type="ECO:0000313" key="2">
    <source>
        <dbReference type="EMBL" id="WEG73252.1"/>
    </source>
</evidence>
<keyword evidence="3" id="KW-1185">Reference proteome</keyword>
<gene>
    <name evidence="2" type="ORF">OL234_09870</name>
</gene>
<dbReference type="AlphaFoldDB" id="A0AAF0CV22"/>
<proteinExistence type="predicted"/>
<feature type="transmembrane region" description="Helical" evidence="1">
    <location>
        <begin position="164"/>
        <end position="188"/>
    </location>
</feature>
<organism evidence="2 3">
    <name type="scientific">Vagococcus intermedius</name>
    <dbReference type="NCBI Taxonomy" id="2991418"/>
    <lineage>
        <taxon>Bacteria</taxon>
        <taxon>Bacillati</taxon>
        <taxon>Bacillota</taxon>
        <taxon>Bacilli</taxon>
        <taxon>Lactobacillales</taxon>
        <taxon>Enterococcaceae</taxon>
        <taxon>Vagococcus</taxon>
    </lineage>
</organism>
<dbReference type="Proteomes" id="UP001179647">
    <property type="component" value="Chromosome"/>
</dbReference>
<keyword evidence="1" id="KW-1133">Transmembrane helix</keyword>
<dbReference type="RefSeq" id="WP_275469055.1">
    <property type="nucleotide sequence ID" value="NZ_CP110232.1"/>
</dbReference>
<evidence type="ECO:0000313" key="3">
    <source>
        <dbReference type="Proteomes" id="UP001179647"/>
    </source>
</evidence>
<keyword evidence="1" id="KW-0812">Transmembrane</keyword>
<name>A0AAF0CV22_9ENTE</name>
<keyword evidence="1" id="KW-0472">Membrane</keyword>
<dbReference type="EMBL" id="CP110232">
    <property type="protein sequence ID" value="WEG73252.1"/>
    <property type="molecule type" value="Genomic_DNA"/>
</dbReference>
<protein>
    <submittedName>
        <fullName evidence="2">DUF1700 domain-containing protein</fullName>
    </submittedName>
</protein>
<dbReference type="Pfam" id="PF22564">
    <property type="entry name" value="HAAS"/>
    <property type="match status" value="1"/>
</dbReference>
<feature type="transmembrane region" description="Helical" evidence="1">
    <location>
        <begin position="136"/>
        <end position="158"/>
    </location>
</feature>
<dbReference type="KEGG" id="vie:OL234_09870"/>
<reference evidence="2" key="1">
    <citation type="submission" date="2022-10" db="EMBL/GenBank/DDBJ databases">
        <title>Vagococcus sp. isolated from poultry meat.</title>
        <authorList>
            <person name="Johansson P."/>
            <person name="Bjorkroth J."/>
        </authorList>
    </citation>
    <scope>NUCLEOTIDE SEQUENCE</scope>
    <source>
        <strain evidence="2">STAA11</strain>
    </source>
</reference>
<sequence length="211" mass="24192">MNKEHFLTELKIHLKGLPPKKITYILNMYNEKFDKLIGEGQTEQYISKSLGQPDQIASTILKEFGIAPKNVATPHDDWQEFTDKQNYHPYSESSECNNHRPKPASFFIRFCQIVGVLAFNFLFMIWMIFAGLCCLFAAWAVVLVLAICPIAGVIAFFLTIGSVAFFQLFFGTALGGLGLIGIAIMLPLTKYSFRFLRYYWQWTMKTLRGEY</sequence>
<evidence type="ECO:0000256" key="1">
    <source>
        <dbReference type="SAM" id="Phobius"/>
    </source>
</evidence>